<protein>
    <submittedName>
        <fullName evidence="2">Amidohydrolase</fullName>
    </submittedName>
</protein>
<dbReference type="PANTHER" id="PTHR43135:SF3">
    <property type="entry name" value="ALPHA-D-RIBOSE 1-METHYLPHOSPHONATE 5-TRIPHOSPHATE DIPHOSPHATASE"/>
    <property type="match status" value="1"/>
</dbReference>
<proteinExistence type="predicted"/>
<reference evidence="2 3" key="1">
    <citation type="submission" date="2017-12" db="EMBL/GenBank/DDBJ databases">
        <authorList>
            <person name="Hurst M.R.H."/>
        </authorList>
    </citation>
    <scope>NUCLEOTIDE SEQUENCE [LARGE SCALE GENOMIC DNA]</scope>
    <source>
        <strain evidence="2 3">SY-3-19</strain>
    </source>
</reference>
<dbReference type="GO" id="GO:0016810">
    <property type="term" value="F:hydrolase activity, acting on carbon-nitrogen (but not peptide) bonds"/>
    <property type="evidence" value="ECO:0007669"/>
    <property type="project" value="InterPro"/>
</dbReference>
<dbReference type="AlphaFoldDB" id="A0A2S7K238"/>
<evidence type="ECO:0000313" key="2">
    <source>
        <dbReference type="EMBL" id="PQA86569.1"/>
    </source>
</evidence>
<dbReference type="SUPFAM" id="SSF51338">
    <property type="entry name" value="Composite domain of metallo-dependent hydrolases"/>
    <property type="match status" value="1"/>
</dbReference>
<dbReference type="Pfam" id="PF01979">
    <property type="entry name" value="Amidohydro_1"/>
    <property type="match status" value="1"/>
</dbReference>
<dbReference type="SUPFAM" id="SSF51556">
    <property type="entry name" value="Metallo-dependent hydrolases"/>
    <property type="match status" value="1"/>
</dbReference>
<dbReference type="InterPro" id="IPR057744">
    <property type="entry name" value="OTAase-like"/>
</dbReference>
<dbReference type="InterPro" id="IPR051781">
    <property type="entry name" value="Metallo-dep_Hydrolase"/>
</dbReference>
<dbReference type="InterPro" id="IPR011059">
    <property type="entry name" value="Metal-dep_hydrolase_composite"/>
</dbReference>
<comment type="caution">
    <text evidence="2">The sequence shown here is derived from an EMBL/GenBank/DDBJ whole genome shotgun (WGS) entry which is preliminary data.</text>
</comment>
<dbReference type="EMBL" id="PJCH01000015">
    <property type="protein sequence ID" value="PQA86569.1"/>
    <property type="molecule type" value="Genomic_DNA"/>
</dbReference>
<dbReference type="InterPro" id="IPR032466">
    <property type="entry name" value="Metal_Hydrolase"/>
</dbReference>
<dbReference type="Proteomes" id="UP000239504">
    <property type="component" value="Unassembled WGS sequence"/>
</dbReference>
<accession>A0A2S7K238</accession>
<gene>
    <name evidence="2" type="ORF">CW354_16315</name>
</gene>
<keyword evidence="3" id="KW-1185">Reference proteome</keyword>
<dbReference type="OrthoDB" id="9765769at2"/>
<feature type="domain" description="Amidohydrolase-related" evidence="1">
    <location>
        <begin position="67"/>
        <end position="409"/>
    </location>
</feature>
<keyword evidence="2" id="KW-0378">Hydrolase</keyword>
<dbReference type="PANTHER" id="PTHR43135">
    <property type="entry name" value="ALPHA-D-RIBOSE 1-METHYLPHOSPHONATE 5-TRIPHOSPHATE DIPHOSPHATASE"/>
    <property type="match status" value="1"/>
</dbReference>
<name>A0A2S7K238_9PROT</name>
<dbReference type="InterPro" id="IPR006680">
    <property type="entry name" value="Amidohydro-rel"/>
</dbReference>
<sequence>MIAGAAGLALCGAAQAQTTVVKAARYLDVSSGRYVTPAVIVVEDGKIAAINPDAAPEGDMVDLGDMTLLPGLMDAHTHLSYEIEPGFETAEVRFTTGDYAFRAAENARKTLLAGFTTVREVGAPGFVDVALSKAVEAGRVDGPHVIPSGVALGITGGHCDTTGFGPGILERDETEGVADGAAEFVKAVRYQIKHGAKAIKVCATAGVLSFEDSVGAQQMTFEEMKAVADEAHRHGLKVAAHAHGTEGIIAASEAGIDSIEHGSVITEKAANILKKNGTWLDSTLYLAQTINWDALPPPLVAKGREVMPLADESFKLALRKGVKMALGTDAGVYPHGQNAGELVRRVELGQSTIDAIRSATINDAELFGFDDRGRIAPGLLADIIAVDGDPLADISELTDVGFVMKAGEIYKAPGE</sequence>
<dbReference type="Gene3D" id="3.20.20.140">
    <property type="entry name" value="Metal-dependent hydrolases"/>
    <property type="match status" value="1"/>
</dbReference>
<dbReference type="CDD" id="cd01299">
    <property type="entry name" value="Met_dep_hydrolase_A"/>
    <property type="match status" value="1"/>
</dbReference>
<evidence type="ECO:0000259" key="1">
    <source>
        <dbReference type="Pfam" id="PF01979"/>
    </source>
</evidence>
<evidence type="ECO:0000313" key="3">
    <source>
        <dbReference type="Proteomes" id="UP000239504"/>
    </source>
</evidence>
<organism evidence="2 3">
    <name type="scientific">Hyphococcus luteus</name>
    <dbReference type="NCBI Taxonomy" id="2058213"/>
    <lineage>
        <taxon>Bacteria</taxon>
        <taxon>Pseudomonadati</taxon>
        <taxon>Pseudomonadota</taxon>
        <taxon>Alphaproteobacteria</taxon>
        <taxon>Parvularculales</taxon>
        <taxon>Parvularculaceae</taxon>
        <taxon>Hyphococcus</taxon>
    </lineage>
</organism>
<dbReference type="Gene3D" id="2.30.40.10">
    <property type="entry name" value="Urease, subunit C, domain 1"/>
    <property type="match status" value="1"/>
</dbReference>